<sequence length="312" mass="31152">MTLFRFESRSCTLPARGRQFSKVEICSKVCMNETYPNISERHAVFFGHSAGRAAATSHERRLDTREIERARTRACASSQGSTGAVCAAPLRIARCSRLNTPLAATTTLEDPGTPASWKGPPPGSEASPFTPNSVGQGGGPGSGPYNSTGGPPSNAGFQGPSSFPGSAGSPAGAPPYQGPPPGSATPQYTASPAPSGSSTPGPGPPPNSTGFPPPPNNSGPPYNGPGPSPFGSPSGAPPQFVGRPGSSGPPFVPPGAGNPHFPSHGQPFGGPQYGIPPGSPFGPGGHPMAGPMGPGHPAMMGPGGPVDRLDQG</sequence>
<evidence type="ECO:0000313" key="3">
    <source>
        <dbReference type="Proteomes" id="UP000075809"/>
    </source>
</evidence>
<reference evidence="2 3" key="1">
    <citation type="submission" date="2015-09" db="EMBL/GenBank/DDBJ databases">
        <title>Trachymyrmex zeteki WGS genome.</title>
        <authorList>
            <person name="Nygaard S."/>
            <person name="Hu H."/>
            <person name="Boomsma J."/>
            <person name="Zhang G."/>
        </authorList>
    </citation>
    <scope>NUCLEOTIDE SEQUENCE [LARGE SCALE GENOMIC DNA]</scope>
    <source>
        <strain evidence="2">Tzet28-1</strain>
        <tissue evidence="2">Whole body</tissue>
    </source>
</reference>
<evidence type="ECO:0000256" key="1">
    <source>
        <dbReference type="SAM" id="MobiDB-lite"/>
    </source>
</evidence>
<feature type="compositionally biased region" description="Low complexity" evidence="1">
    <location>
        <begin position="231"/>
        <end position="257"/>
    </location>
</feature>
<dbReference type="EMBL" id="KQ982944">
    <property type="protein sequence ID" value="KYQ49062.1"/>
    <property type="molecule type" value="Genomic_DNA"/>
</dbReference>
<proteinExistence type="predicted"/>
<feature type="compositionally biased region" description="Pro residues" evidence="1">
    <location>
        <begin position="201"/>
        <end position="230"/>
    </location>
</feature>
<dbReference type="AlphaFoldDB" id="A0A151WME9"/>
<feature type="region of interest" description="Disordered" evidence="1">
    <location>
        <begin position="105"/>
        <end position="312"/>
    </location>
</feature>
<protein>
    <submittedName>
        <fullName evidence="2">Uncharacterized protein</fullName>
    </submittedName>
</protein>
<name>A0A151WME9_9HYME</name>
<feature type="compositionally biased region" description="Low complexity" evidence="1">
    <location>
        <begin position="143"/>
        <end position="171"/>
    </location>
</feature>
<accession>A0A151WME9</accession>
<feature type="compositionally biased region" description="Pro residues" evidence="1">
    <location>
        <begin position="172"/>
        <end position="183"/>
    </location>
</feature>
<feature type="compositionally biased region" description="Low complexity" evidence="1">
    <location>
        <begin position="191"/>
        <end position="200"/>
    </location>
</feature>
<dbReference type="STRING" id="64791.A0A151WME9"/>
<organism evidence="2 3">
    <name type="scientific">Mycetomoellerius zeteki</name>
    <dbReference type="NCBI Taxonomy" id="64791"/>
    <lineage>
        <taxon>Eukaryota</taxon>
        <taxon>Metazoa</taxon>
        <taxon>Ecdysozoa</taxon>
        <taxon>Arthropoda</taxon>
        <taxon>Hexapoda</taxon>
        <taxon>Insecta</taxon>
        <taxon>Pterygota</taxon>
        <taxon>Neoptera</taxon>
        <taxon>Endopterygota</taxon>
        <taxon>Hymenoptera</taxon>
        <taxon>Apocrita</taxon>
        <taxon>Aculeata</taxon>
        <taxon>Formicoidea</taxon>
        <taxon>Formicidae</taxon>
        <taxon>Myrmicinae</taxon>
        <taxon>Mycetomoellerius</taxon>
    </lineage>
</organism>
<dbReference type="Proteomes" id="UP000075809">
    <property type="component" value="Unassembled WGS sequence"/>
</dbReference>
<evidence type="ECO:0000313" key="2">
    <source>
        <dbReference type="EMBL" id="KYQ49062.1"/>
    </source>
</evidence>
<keyword evidence="3" id="KW-1185">Reference proteome</keyword>
<feature type="compositionally biased region" description="Low complexity" evidence="1">
    <location>
        <begin position="288"/>
        <end position="300"/>
    </location>
</feature>
<gene>
    <name evidence="2" type="ORF">ALC60_12119</name>
</gene>